<evidence type="ECO:0000313" key="2">
    <source>
        <dbReference type="EMBL" id="TYQ04071.1"/>
    </source>
</evidence>
<sequence>MSSQRSWARKAAVIAATTATAFSLGACGSDSASADGSVMKIGITQGVPGDLLTVVAENEGFFDKRGVNVELMPPSLTTALSAAVISNDITVGTMVPGTLWPAIDKGACAKALGSTLGNTMDVIAQPGTEIAGDPTDPNTTMASIKGKTIGVTSRGSGMELWITQLLNDAGLDPAKDVTFVGVGAPATAIQAFKAKQVDVLYYGPTMAEQLPESEVVRVTDIIGKPGNALSSLVQGYPSASCNTIEQRPNDLLNYCKAMWDTYDFAQDPKNAAAMGKWMSELIGVSPAGGPAAWDALKSTYLPMTITQESWEAQAELAGSPAPVAPDFASSVYEPCTGGDPR</sequence>
<dbReference type="EMBL" id="VNIQ01000004">
    <property type="protein sequence ID" value="TYQ04071.1"/>
    <property type="molecule type" value="Genomic_DNA"/>
</dbReference>
<name>A0A652YPM1_NOCGL</name>
<dbReference type="PROSITE" id="PS51257">
    <property type="entry name" value="PROKAR_LIPOPROTEIN"/>
    <property type="match status" value="1"/>
</dbReference>
<feature type="chain" id="PRO_5039193739" evidence="1">
    <location>
        <begin position="22"/>
        <end position="341"/>
    </location>
</feature>
<dbReference type="AlphaFoldDB" id="A0A652YPM1"/>
<feature type="signal peptide" evidence="1">
    <location>
        <begin position="1"/>
        <end position="21"/>
    </location>
</feature>
<comment type="caution">
    <text evidence="2">The sequence shown here is derived from an EMBL/GenBank/DDBJ whole genome shotgun (WGS) entry which is preliminary data.</text>
</comment>
<dbReference type="SUPFAM" id="SSF53850">
    <property type="entry name" value="Periplasmic binding protein-like II"/>
    <property type="match status" value="1"/>
</dbReference>
<dbReference type="Pfam" id="PF13379">
    <property type="entry name" value="NMT1_2"/>
    <property type="match status" value="1"/>
</dbReference>
<dbReference type="Gene3D" id="3.40.190.10">
    <property type="entry name" value="Periplasmic binding protein-like II"/>
    <property type="match status" value="2"/>
</dbReference>
<accession>A0A652YPM1</accession>
<proteinExistence type="predicted"/>
<evidence type="ECO:0000256" key="1">
    <source>
        <dbReference type="SAM" id="SignalP"/>
    </source>
</evidence>
<keyword evidence="1" id="KW-0732">Signal</keyword>
<organism evidence="2">
    <name type="scientific">Nocardia globerula</name>
    <dbReference type="NCBI Taxonomy" id="1818"/>
    <lineage>
        <taxon>Bacteria</taxon>
        <taxon>Bacillati</taxon>
        <taxon>Actinomycetota</taxon>
        <taxon>Actinomycetes</taxon>
        <taxon>Mycobacteriales</taxon>
        <taxon>Nocardiaceae</taxon>
        <taxon>Nocardia</taxon>
    </lineage>
</organism>
<gene>
    <name evidence="2" type="ORF">FNL38_104447</name>
</gene>
<protein>
    <submittedName>
        <fullName evidence="2">ABC-type nitrate/sulfonate/bicarbonate transport system substrate-binding protein</fullName>
    </submittedName>
</protein>
<dbReference type="PANTHER" id="PTHR30024">
    <property type="entry name" value="ALIPHATIC SULFONATES-BINDING PROTEIN-RELATED"/>
    <property type="match status" value="1"/>
</dbReference>
<reference evidence="2" key="1">
    <citation type="submission" date="2019-07" db="EMBL/GenBank/DDBJ databases">
        <title>Genomic Encyclopedia of Type Strains, Phase IV (KMG-IV): sequencing the most valuable type-strain genomes for metagenomic binning, comparative biology and taxonomic classification.</title>
        <authorList>
            <person name="Goeker M."/>
        </authorList>
    </citation>
    <scope>NUCLEOTIDE SEQUENCE</scope>
    <source>
        <strain evidence="2">DSM 44596</strain>
    </source>
</reference>